<feature type="chain" id="PRO_5004110716" evidence="1">
    <location>
        <begin position="19"/>
        <end position="176"/>
    </location>
</feature>
<protein>
    <submittedName>
        <fullName evidence="2">Uncharacterized protein</fullName>
    </submittedName>
</protein>
<dbReference type="OrthoDB" id="3631687at2759"/>
<accession>N1QET4</accession>
<keyword evidence="1" id="KW-0732">Signal</keyword>
<dbReference type="Proteomes" id="UP000016931">
    <property type="component" value="Unassembled WGS sequence"/>
</dbReference>
<keyword evidence="3" id="KW-1185">Reference proteome</keyword>
<organism evidence="2 3">
    <name type="scientific">Sphaerulina musiva (strain SO2202)</name>
    <name type="common">Poplar stem canker fungus</name>
    <name type="synonym">Septoria musiva</name>
    <dbReference type="NCBI Taxonomy" id="692275"/>
    <lineage>
        <taxon>Eukaryota</taxon>
        <taxon>Fungi</taxon>
        <taxon>Dikarya</taxon>
        <taxon>Ascomycota</taxon>
        <taxon>Pezizomycotina</taxon>
        <taxon>Dothideomycetes</taxon>
        <taxon>Dothideomycetidae</taxon>
        <taxon>Mycosphaerellales</taxon>
        <taxon>Mycosphaerellaceae</taxon>
        <taxon>Sphaerulina</taxon>
    </lineage>
</organism>
<dbReference type="HOGENOM" id="CLU_1488978_0_0_1"/>
<dbReference type="eggNOG" id="ENOG502TCQQ">
    <property type="taxonomic scope" value="Eukaryota"/>
</dbReference>
<evidence type="ECO:0000313" key="2">
    <source>
        <dbReference type="EMBL" id="EMF11658.1"/>
    </source>
</evidence>
<evidence type="ECO:0000256" key="1">
    <source>
        <dbReference type="SAM" id="SignalP"/>
    </source>
</evidence>
<dbReference type="AlphaFoldDB" id="N1QET4"/>
<dbReference type="GeneID" id="27906115"/>
<sequence length="176" mass="19476">MHHRLTTLLTLLLPTARACILFNATLHYGAKTANTAAGAIAVLNQPSASKARDLRLDLSLWDDTNNDFVVDALKDSFCSGTDLVPYEDNSWVVPCTPAERGVELDVHWDPDITEGGVLVNVLKYNNPRVQAEQNNDPQKDLVYTFQVLSKEEKGEFFEASIFCNDCKDESGQGVKC</sequence>
<proteinExistence type="predicted"/>
<dbReference type="EMBL" id="KB456265">
    <property type="protein sequence ID" value="EMF11658.1"/>
    <property type="molecule type" value="Genomic_DNA"/>
</dbReference>
<reference evidence="2 3" key="1">
    <citation type="journal article" date="2012" name="PLoS Pathog.">
        <title>Diverse lifestyles and strategies of plant pathogenesis encoded in the genomes of eighteen Dothideomycetes fungi.</title>
        <authorList>
            <person name="Ohm R.A."/>
            <person name="Feau N."/>
            <person name="Henrissat B."/>
            <person name="Schoch C.L."/>
            <person name="Horwitz B.A."/>
            <person name="Barry K.W."/>
            <person name="Condon B.J."/>
            <person name="Copeland A.C."/>
            <person name="Dhillon B."/>
            <person name="Glaser F."/>
            <person name="Hesse C.N."/>
            <person name="Kosti I."/>
            <person name="LaButti K."/>
            <person name="Lindquist E.A."/>
            <person name="Lucas S."/>
            <person name="Salamov A.A."/>
            <person name="Bradshaw R.E."/>
            <person name="Ciuffetti L."/>
            <person name="Hamelin R.C."/>
            <person name="Kema G.H.J."/>
            <person name="Lawrence C."/>
            <person name="Scott J.A."/>
            <person name="Spatafora J.W."/>
            <person name="Turgeon B.G."/>
            <person name="de Wit P.J.G.M."/>
            <person name="Zhong S."/>
            <person name="Goodwin S.B."/>
            <person name="Grigoriev I.V."/>
        </authorList>
    </citation>
    <scope>NUCLEOTIDE SEQUENCE [LARGE SCALE GENOMIC DNA]</scope>
    <source>
        <strain evidence="2 3">SO2202</strain>
    </source>
</reference>
<dbReference type="OMA" id="VELDITW"/>
<gene>
    <name evidence="2" type="ORF">SEPMUDRAFT_45879</name>
</gene>
<feature type="signal peptide" evidence="1">
    <location>
        <begin position="1"/>
        <end position="18"/>
    </location>
</feature>
<evidence type="ECO:0000313" key="3">
    <source>
        <dbReference type="Proteomes" id="UP000016931"/>
    </source>
</evidence>
<dbReference type="RefSeq" id="XP_016759779.1">
    <property type="nucleotide sequence ID" value="XM_016908978.1"/>
</dbReference>
<name>N1QET4_SPHMS</name>